<gene>
    <name evidence="2" type="ORF">CQ14_06080</name>
</gene>
<accession>A0A0R3N569</accession>
<protein>
    <submittedName>
        <fullName evidence="2">Uncharacterized protein</fullName>
    </submittedName>
</protein>
<name>A0A0R3N569_9BRAD</name>
<feature type="signal peptide" evidence="1">
    <location>
        <begin position="1"/>
        <end position="21"/>
    </location>
</feature>
<reference evidence="2 3" key="1">
    <citation type="submission" date="2014-03" db="EMBL/GenBank/DDBJ databases">
        <title>Bradyrhizobium valentinum sp. nov., isolated from effective nodules of Lupinus mariae-josephae, a lupine endemic of basic-lime soils in Eastern Spain.</title>
        <authorList>
            <person name="Duran D."/>
            <person name="Rey L."/>
            <person name="Navarro A."/>
            <person name="Busquets A."/>
            <person name="Imperial J."/>
            <person name="Ruiz-Argueso T."/>
        </authorList>
    </citation>
    <scope>NUCLEOTIDE SEQUENCE [LARGE SCALE GENOMIC DNA]</scope>
    <source>
        <strain evidence="2 3">CCBAU 23086</strain>
    </source>
</reference>
<comment type="caution">
    <text evidence="2">The sequence shown here is derived from an EMBL/GenBank/DDBJ whole genome shotgun (WGS) entry which is preliminary data.</text>
</comment>
<sequence length="64" mass="6699">MNFIIPLVAAMMDVLSPCAPACEAHLSGAAMSAMCAVLDALDRMFQAIRRLSLFSGIPGVSLMA</sequence>
<proteinExistence type="predicted"/>
<keyword evidence="1" id="KW-0732">Signal</keyword>
<evidence type="ECO:0000256" key="1">
    <source>
        <dbReference type="SAM" id="SignalP"/>
    </source>
</evidence>
<feature type="chain" id="PRO_5006444907" evidence="1">
    <location>
        <begin position="22"/>
        <end position="64"/>
    </location>
</feature>
<evidence type="ECO:0000313" key="2">
    <source>
        <dbReference type="EMBL" id="KRR24896.1"/>
    </source>
</evidence>
<organism evidence="2 3">
    <name type="scientific">Bradyrhizobium lablabi</name>
    <dbReference type="NCBI Taxonomy" id="722472"/>
    <lineage>
        <taxon>Bacteria</taxon>
        <taxon>Pseudomonadati</taxon>
        <taxon>Pseudomonadota</taxon>
        <taxon>Alphaproteobacteria</taxon>
        <taxon>Hyphomicrobiales</taxon>
        <taxon>Nitrobacteraceae</taxon>
        <taxon>Bradyrhizobium</taxon>
    </lineage>
</organism>
<evidence type="ECO:0000313" key="3">
    <source>
        <dbReference type="Proteomes" id="UP000051660"/>
    </source>
</evidence>
<dbReference type="EMBL" id="LLYB01000060">
    <property type="protein sequence ID" value="KRR24896.1"/>
    <property type="molecule type" value="Genomic_DNA"/>
</dbReference>
<dbReference type="Proteomes" id="UP000051660">
    <property type="component" value="Unassembled WGS sequence"/>
</dbReference>
<dbReference type="AlphaFoldDB" id="A0A0R3N569"/>